<dbReference type="AlphaFoldDB" id="A0A3L7ANF7"/>
<evidence type="ECO:0000256" key="2">
    <source>
        <dbReference type="SAM" id="MobiDB-lite"/>
    </source>
</evidence>
<reference evidence="4 5" key="1">
    <citation type="submission" date="2018-10" db="EMBL/GenBank/DDBJ databases">
        <authorList>
            <person name="Li J."/>
        </authorList>
    </citation>
    <scope>NUCLEOTIDE SEQUENCE [LARGE SCALE GENOMIC DNA]</scope>
    <source>
        <strain evidence="4 5">JCM 11654</strain>
    </source>
</reference>
<dbReference type="InterPro" id="IPR008984">
    <property type="entry name" value="SMAD_FHA_dom_sf"/>
</dbReference>
<dbReference type="InterPro" id="IPR000253">
    <property type="entry name" value="FHA_dom"/>
</dbReference>
<gene>
    <name evidence="4" type="ORF">D9V34_09420</name>
</gene>
<keyword evidence="1" id="KW-0597">Phosphoprotein</keyword>
<dbReference type="OrthoDB" id="3637276at2"/>
<dbReference type="Gene3D" id="2.60.200.20">
    <property type="match status" value="1"/>
</dbReference>
<proteinExistence type="predicted"/>
<organism evidence="4 5">
    <name type="scientific">Mycetocola lacteus</name>
    <dbReference type="NCBI Taxonomy" id="76637"/>
    <lineage>
        <taxon>Bacteria</taxon>
        <taxon>Bacillati</taxon>
        <taxon>Actinomycetota</taxon>
        <taxon>Actinomycetes</taxon>
        <taxon>Micrococcales</taxon>
        <taxon>Microbacteriaceae</taxon>
        <taxon>Mycetocola</taxon>
    </lineage>
</organism>
<dbReference type="SUPFAM" id="SSF49879">
    <property type="entry name" value="SMAD/FHA domain"/>
    <property type="match status" value="1"/>
</dbReference>
<dbReference type="Pfam" id="PF00498">
    <property type="entry name" value="FHA"/>
    <property type="match status" value="1"/>
</dbReference>
<dbReference type="CDD" id="cd00060">
    <property type="entry name" value="FHA"/>
    <property type="match status" value="1"/>
</dbReference>
<evidence type="ECO:0000256" key="1">
    <source>
        <dbReference type="ARBA" id="ARBA00022553"/>
    </source>
</evidence>
<dbReference type="RefSeq" id="WP_121688589.1">
    <property type="nucleotide sequence ID" value="NZ_RCUY01000009.1"/>
</dbReference>
<accession>A0A3L7ANF7</accession>
<feature type="domain" description="FHA" evidence="3">
    <location>
        <begin position="94"/>
        <end position="145"/>
    </location>
</feature>
<sequence length="191" mass="20320">MSYSGFVPVPPGSEPLAGPPPLPPIPDQWAPQPGFEPVAPDEGTVMITPVAAPVEPEYDPELDGATVVVDRTPPTRWFLMLAEGIEVELPAADVVVGRNPTGSPEQPGVRVPDTGKTISKTHARLRRVDENWFVTDLNSTNGVLFFAPDGQEALLPAGVETLIQGDFILGTVRASLESRVGEPAVRAWAAQ</sequence>
<name>A0A3L7ANF7_9MICO</name>
<comment type="caution">
    <text evidence="4">The sequence shown here is derived from an EMBL/GenBank/DDBJ whole genome shotgun (WGS) entry which is preliminary data.</text>
</comment>
<evidence type="ECO:0000313" key="4">
    <source>
        <dbReference type="EMBL" id="RLP82033.1"/>
    </source>
</evidence>
<dbReference type="EMBL" id="RCUY01000009">
    <property type="protein sequence ID" value="RLP82033.1"/>
    <property type="molecule type" value="Genomic_DNA"/>
</dbReference>
<protein>
    <submittedName>
        <fullName evidence="4">FHA domain-containing protein</fullName>
    </submittedName>
</protein>
<dbReference type="PROSITE" id="PS50006">
    <property type="entry name" value="FHA_DOMAIN"/>
    <property type="match status" value="1"/>
</dbReference>
<feature type="compositionally biased region" description="Pro residues" evidence="2">
    <location>
        <begin position="8"/>
        <end position="26"/>
    </location>
</feature>
<dbReference type="Proteomes" id="UP000269438">
    <property type="component" value="Unassembled WGS sequence"/>
</dbReference>
<evidence type="ECO:0000313" key="5">
    <source>
        <dbReference type="Proteomes" id="UP000269438"/>
    </source>
</evidence>
<feature type="region of interest" description="Disordered" evidence="2">
    <location>
        <begin position="1"/>
        <end position="28"/>
    </location>
</feature>
<evidence type="ECO:0000259" key="3">
    <source>
        <dbReference type="PROSITE" id="PS50006"/>
    </source>
</evidence>
<keyword evidence="5" id="KW-1185">Reference proteome</keyword>